<protein>
    <submittedName>
        <fullName evidence="2">Uncharacterized protein</fullName>
    </submittedName>
</protein>
<feature type="region of interest" description="Disordered" evidence="1">
    <location>
        <begin position="204"/>
        <end position="234"/>
    </location>
</feature>
<reference evidence="3" key="1">
    <citation type="journal article" date="2014" name="Proc. Natl. Acad. Sci. U.S.A.">
        <title>Extensive sampling of basidiomycete genomes demonstrates inadequacy of the white-rot/brown-rot paradigm for wood decay fungi.</title>
        <authorList>
            <person name="Riley R."/>
            <person name="Salamov A.A."/>
            <person name="Brown D.W."/>
            <person name="Nagy L.G."/>
            <person name="Floudas D."/>
            <person name="Held B.W."/>
            <person name="Levasseur A."/>
            <person name="Lombard V."/>
            <person name="Morin E."/>
            <person name="Otillar R."/>
            <person name="Lindquist E.A."/>
            <person name="Sun H."/>
            <person name="LaButti K.M."/>
            <person name="Schmutz J."/>
            <person name="Jabbour D."/>
            <person name="Luo H."/>
            <person name="Baker S.E."/>
            <person name="Pisabarro A.G."/>
            <person name="Walton J.D."/>
            <person name="Blanchette R.A."/>
            <person name="Henrissat B."/>
            <person name="Martin F."/>
            <person name="Cullen D."/>
            <person name="Hibbett D.S."/>
            <person name="Grigoriev I.V."/>
        </authorList>
    </citation>
    <scope>NUCLEOTIDE SEQUENCE [LARGE SCALE GENOMIC DNA]</scope>
    <source>
        <strain evidence="3">MUCL 33604</strain>
    </source>
</reference>
<feature type="compositionally biased region" description="Acidic residues" evidence="1">
    <location>
        <begin position="427"/>
        <end position="436"/>
    </location>
</feature>
<feature type="compositionally biased region" description="Basic residues" evidence="1">
    <location>
        <begin position="1"/>
        <end position="12"/>
    </location>
</feature>
<proteinExistence type="predicted"/>
<evidence type="ECO:0000313" key="2">
    <source>
        <dbReference type="EMBL" id="KDQ59355.1"/>
    </source>
</evidence>
<feature type="region of interest" description="Disordered" evidence="1">
    <location>
        <begin position="246"/>
        <end position="280"/>
    </location>
</feature>
<gene>
    <name evidence="2" type="ORF">JAAARDRAFT_192859</name>
</gene>
<dbReference type="EMBL" id="KL197716">
    <property type="protein sequence ID" value="KDQ59355.1"/>
    <property type="molecule type" value="Genomic_DNA"/>
</dbReference>
<feature type="region of interest" description="Disordered" evidence="1">
    <location>
        <begin position="308"/>
        <end position="451"/>
    </location>
</feature>
<sequence length="451" mass="47706">MAGNNNKKKKKPQNGGHSGNRLPPTHNPPGDSNPPGKKLSNLPLRKNLTAGSGSDGDTLVKHESMPSIFVDDHPISKDPTDPDNNRTPGDPNHGEDLLEACADRNQCDSQSSQLFTPPATIADLWDSLQYAFTEAGCQIDKYGERIDEAVCEAAKATHAAGEANRARFGMQRLLHSLHARLETDIRHLGDPTSALVNDDELEYVDDPSTSEQGGNTAHAGVTPPPSRCVPDVTGYRTPILRPAQWSNHADSSGFTDVSHQNPPHLDQSHTPFGDSSFESTLGRSIHGLSAERADDETSSVYQHRLAAHHRVTEPDEPSHRGPSHIQPSPQPSAGHHSHHSYDNSGHRDGHGGGSGGRGPLAGPTPGPPSDPGSGPNGGGGGGLRRGQPCNDRNHVPPNRNNNYGDGGAGAPPPPPPGGDPAGNGPEDSSDSEDDEQPNVHFSQHSSRECES</sequence>
<dbReference type="InParanoid" id="A0A067PZQ2"/>
<feature type="compositionally biased region" description="Polar residues" evidence="1">
    <location>
        <begin position="246"/>
        <end position="261"/>
    </location>
</feature>
<feature type="compositionally biased region" description="Basic and acidic residues" evidence="1">
    <location>
        <begin position="339"/>
        <end position="350"/>
    </location>
</feature>
<dbReference type="HOGENOM" id="CLU_606992_0_0_1"/>
<name>A0A067PZQ2_9AGAM</name>
<dbReference type="AlphaFoldDB" id="A0A067PZQ2"/>
<evidence type="ECO:0000313" key="3">
    <source>
        <dbReference type="Proteomes" id="UP000027265"/>
    </source>
</evidence>
<feature type="compositionally biased region" description="Basic and acidic residues" evidence="1">
    <location>
        <begin position="310"/>
        <end position="319"/>
    </location>
</feature>
<keyword evidence="3" id="KW-1185">Reference proteome</keyword>
<organism evidence="2 3">
    <name type="scientific">Jaapia argillacea MUCL 33604</name>
    <dbReference type="NCBI Taxonomy" id="933084"/>
    <lineage>
        <taxon>Eukaryota</taxon>
        <taxon>Fungi</taxon>
        <taxon>Dikarya</taxon>
        <taxon>Basidiomycota</taxon>
        <taxon>Agaricomycotina</taxon>
        <taxon>Agaricomycetes</taxon>
        <taxon>Agaricomycetidae</taxon>
        <taxon>Jaapiales</taxon>
        <taxon>Jaapiaceae</taxon>
        <taxon>Jaapia</taxon>
    </lineage>
</organism>
<feature type="region of interest" description="Disordered" evidence="1">
    <location>
        <begin position="1"/>
        <end position="97"/>
    </location>
</feature>
<accession>A0A067PZQ2</accession>
<feature type="compositionally biased region" description="Basic and acidic residues" evidence="1">
    <location>
        <begin position="58"/>
        <end position="84"/>
    </location>
</feature>
<feature type="compositionally biased region" description="Gly residues" evidence="1">
    <location>
        <begin position="374"/>
        <end position="384"/>
    </location>
</feature>
<evidence type="ECO:0000256" key="1">
    <source>
        <dbReference type="SAM" id="MobiDB-lite"/>
    </source>
</evidence>
<dbReference type="Proteomes" id="UP000027265">
    <property type="component" value="Unassembled WGS sequence"/>
</dbReference>